<gene>
    <name evidence="1" type="ORF">SPELUC_LOCUS1085</name>
</gene>
<sequence>MQATNTCHSTQILAQNIKLNNELKPHIPAKEILAQRFKNQRIYAVSVDLITLKQLFSKILPFMMVFVSRHINYNAENFRSRFVNHEGKKDIVVLGSDILYEISHNTLEVELYYWMQLKPILCGIPKVTLECTLEDWINIQEKIRKLTLELDFWLDRLDPVILNLVAICRGEIEDFLSKIMNINISYGSGGDLHSTVTGWVLGFFSYNREGTAIRKNGLGLDNFPHGTVGVPFVTDCGHYLKFISGFFGANKEMFDGEAIVSPVIGWSIINNDPNTEENYWVVHNERIKIPCFKMPTSSIHII</sequence>
<organism evidence="1 2">
    <name type="scientific">Cetraspora pellucida</name>
    <dbReference type="NCBI Taxonomy" id="1433469"/>
    <lineage>
        <taxon>Eukaryota</taxon>
        <taxon>Fungi</taxon>
        <taxon>Fungi incertae sedis</taxon>
        <taxon>Mucoromycota</taxon>
        <taxon>Glomeromycotina</taxon>
        <taxon>Glomeromycetes</taxon>
        <taxon>Diversisporales</taxon>
        <taxon>Gigasporaceae</taxon>
        <taxon>Cetraspora</taxon>
    </lineage>
</organism>
<accession>A0ACA9K7A6</accession>
<protein>
    <submittedName>
        <fullName evidence="1">10182_t:CDS:1</fullName>
    </submittedName>
</protein>
<name>A0ACA9K7A6_9GLOM</name>
<reference evidence="1" key="1">
    <citation type="submission" date="2021-06" db="EMBL/GenBank/DDBJ databases">
        <authorList>
            <person name="Kallberg Y."/>
            <person name="Tangrot J."/>
            <person name="Rosling A."/>
        </authorList>
    </citation>
    <scope>NUCLEOTIDE SEQUENCE</scope>
    <source>
        <strain evidence="1">28 12/20/2015</strain>
    </source>
</reference>
<proteinExistence type="predicted"/>
<evidence type="ECO:0000313" key="2">
    <source>
        <dbReference type="Proteomes" id="UP000789366"/>
    </source>
</evidence>
<dbReference type="Proteomes" id="UP000789366">
    <property type="component" value="Unassembled WGS sequence"/>
</dbReference>
<evidence type="ECO:0000313" key="1">
    <source>
        <dbReference type="EMBL" id="CAG8457023.1"/>
    </source>
</evidence>
<comment type="caution">
    <text evidence="1">The sequence shown here is derived from an EMBL/GenBank/DDBJ whole genome shotgun (WGS) entry which is preliminary data.</text>
</comment>
<dbReference type="EMBL" id="CAJVPW010000511">
    <property type="protein sequence ID" value="CAG8457023.1"/>
    <property type="molecule type" value="Genomic_DNA"/>
</dbReference>
<keyword evidence="2" id="KW-1185">Reference proteome</keyword>